<dbReference type="SUPFAM" id="SSF109854">
    <property type="entry name" value="DinB/YfiT-like putative metalloenzymes"/>
    <property type="match status" value="1"/>
</dbReference>
<evidence type="ECO:0000313" key="3">
    <source>
        <dbReference type="Proteomes" id="UP001500383"/>
    </source>
</evidence>
<comment type="caution">
    <text evidence="2">The sequence shown here is derived from an EMBL/GenBank/DDBJ whole genome shotgun (WGS) entry which is preliminary data.</text>
</comment>
<protein>
    <recommendedName>
        <fullName evidence="1">Mycothiol-dependent maleylpyruvate isomerase metal-binding domain-containing protein</fullName>
    </recommendedName>
</protein>
<organism evidence="2 3">
    <name type="scientific">Dietzia cercidiphylli</name>
    <dbReference type="NCBI Taxonomy" id="498199"/>
    <lineage>
        <taxon>Bacteria</taxon>
        <taxon>Bacillati</taxon>
        <taxon>Actinomycetota</taxon>
        <taxon>Actinomycetes</taxon>
        <taxon>Mycobacteriales</taxon>
        <taxon>Dietziaceae</taxon>
        <taxon>Dietzia</taxon>
    </lineage>
</organism>
<keyword evidence="3" id="KW-1185">Reference proteome</keyword>
<evidence type="ECO:0000259" key="1">
    <source>
        <dbReference type="Pfam" id="PF11716"/>
    </source>
</evidence>
<dbReference type="Pfam" id="PF11716">
    <property type="entry name" value="MDMPI_N"/>
    <property type="match status" value="1"/>
</dbReference>
<sequence>MTTTTGHHRSKTDPRMPQLQRDVAARLAATEYDRVADTLDRLAPDQWDAQTDCTEWDVRAMAGHMLGMIQMLASWPEMVRQQVASGRRAKREGCPAIDAMTALQVEKNAGLSTEDLIAQVRRLAPKAARNRRRAPGVMRKQAMEDNGEWWSMGYLFDVILTRDPFMHRIDIATATGAPMTATAEHEGVIVADVVAEWAGRHGQAYDLELTGPAGGRWQHGGHSGAGENLTMDAFEFCRALSGRAPAEGLLRTQVPF</sequence>
<dbReference type="RefSeq" id="WP_182658355.1">
    <property type="nucleotide sequence ID" value="NZ_BAAAQG010000003.1"/>
</dbReference>
<dbReference type="InterPro" id="IPR017517">
    <property type="entry name" value="Maleyloyr_isom"/>
</dbReference>
<dbReference type="Proteomes" id="UP001500383">
    <property type="component" value="Unassembled WGS sequence"/>
</dbReference>
<name>A0ABN2I6N2_9ACTN</name>
<dbReference type="InterPro" id="IPR034660">
    <property type="entry name" value="DinB/YfiT-like"/>
</dbReference>
<gene>
    <name evidence="2" type="ORF">GCM10009831_04840</name>
</gene>
<proteinExistence type="predicted"/>
<dbReference type="Gene3D" id="1.20.120.450">
    <property type="entry name" value="dinb family like domain"/>
    <property type="match status" value="1"/>
</dbReference>
<reference evidence="2 3" key="1">
    <citation type="journal article" date="2019" name="Int. J. Syst. Evol. Microbiol.">
        <title>The Global Catalogue of Microorganisms (GCM) 10K type strain sequencing project: providing services to taxonomists for standard genome sequencing and annotation.</title>
        <authorList>
            <consortium name="The Broad Institute Genomics Platform"/>
            <consortium name="The Broad Institute Genome Sequencing Center for Infectious Disease"/>
            <person name="Wu L."/>
            <person name="Ma J."/>
        </authorList>
    </citation>
    <scope>NUCLEOTIDE SEQUENCE [LARGE SCALE GENOMIC DNA]</scope>
    <source>
        <strain evidence="2 3">JCM 16002</strain>
    </source>
</reference>
<dbReference type="NCBIfam" id="TIGR03083">
    <property type="entry name" value="maleylpyruvate isomerase family mycothiol-dependent enzyme"/>
    <property type="match status" value="1"/>
</dbReference>
<evidence type="ECO:0000313" key="2">
    <source>
        <dbReference type="EMBL" id="GAA1699565.1"/>
    </source>
</evidence>
<dbReference type="EMBL" id="BAAAQG010000003">
    <property type="protein sequence ID" value="GAA1699565.1"/>
    <property type="molecule type" value="Genomic_DNA"/>
</dbReference>
<feature type="domain" description="Mycothiol-dependent maleylpyruvate isomerase metal-binding" evidence="1">
    <location>
        <begin position="30"/>
        <end position="172"/>
    </location>
</feature>
<dbReference type="InterPro" id="IPR024344">
    <property type="entry name" value="MDMPI_metal-binding"/>
</dbReference>
<accession>A0ABN2I6N2</accession>